<dbReference type="EMBL" id="CP082781">
    <property type="protein sequence ID" value="UGS28668.1"/>
    <property type="molecule type" value="Genomic_DNA"/>
</dbReference>
<accession>A0ABY3RX57</accession>
<gene>
    <name evidence="2" type="ORF">K8F61_10460</name>
</gene>
<protein>
    <submittedName>
        <fullName evidence="2">Uncharacterized protein</fullName>
    </submittedName>
</protein>
<evidence type="ECO:0000256" key="1">
    <source>
        <dbReference type="SAM" id="MobiDB-lite"/>
    </source>
</evidence>
<name>A0ABY3RX57_9MICO</name>
<dbReference type="Proteomes" id="UP001199642">
    <property type="component" value="Chromosome"/>
</dbReference>
<keyword evidence="3" id="KW-1185">Reference proteome</keyword>
<feature type="compositionally biased region" description="Polar residues" evidence="1">
    <location>
        <begin position="1"/>
        <end position="22"/>
    </location>
</feature>
<feature type="compositionally biased region" description="Basic and acidic residues" evidence="1">
    <location>
        <begin position="59"/>
        <end position="78"/>
    </location>
</feature>
<reference evidence="2 3" key="1">
    <citation type="submission" date="2023-01" db="EMBL/GenBank/DDBJ databases">
        <title>Characterization of estradiol degrading bacteria Microbacterium sp. MZT7 and reveal degrading genes through genome analysis.</title>
        <authorList>
            <person name="Hao P."/>
            <person name="Gao Y."/>
        </authorList>
    </citation>
    <scope>NUCLEOTIDE SEQUENCE [LARGE SCALE GENOMIC DNA]</scope>
    <source>
        <strain evidence="2 3">MZT7</strain>
    </source>
</reference>
<feature type="region of interest" description="Disordered" evidence="1">
    <location>
        <begin position="1"/>
        <end position="91"/>
    </location>
</feature>
<feature type="compositionally biased region" description="Low complexity" evidence="1">
    <location>
        <begin position="23"/>
        <end position="36"/>
    </location>
</feature>
<evidence type="ECO:0000313" key="2">
    <source>
        <dbReference type="EMBL" id="UGS28668.1"/>
    </source>
</evidence>
<sequence>MSTPADDTTDTTGSAEPTDSDTANSPDADATNSADADAQRNQDEMPSDEDLQEPSVAKEPGEEPKADKPLDPEPDHEAVGIGVIPTPDDEQ</sequence>
<dbReference type="RefSeq" id="WP_231818950.1">
    <property type="nucleotide sequence ID" value="NZ_CP082781.1"/>
</dbReference>
<evidence type="ECO:0000313" key="3">
    <source>
        <dbReference type="Proteomes" id="UP001199642"/>
    </source>
</evidence>
<proteinExistence type="predicted"/>
<organism evidence="2 3">
    <name type="scientific">Microbacterium resistens</name>
    <dbReference type="NCBI Taxonomy" id="156977"/>
    <lineage>
        <taxon>Bacteria</taxon>
        <taxon>Bacillati</taxon>
        <taxon>Actinomycetota</taxon>
        <taxon>Actinomycetes</taxon>
        <taxon>Micrococcales</taxon>
        <taxon>Microbacteriaceae</taxon>
        <taxon>Microbacterium</taxon>
    </lineage>
</organism>